<organism evidence="3 4">
    <name type="scientific">Metasolibacillus meyeri</name>
    <dbReference type="NCBI Taxonomy" id="1071052"/>
    <lineage>
        <taxon>Bacteria</taxon>
        <taxon>Bacillati</taxon>
        <taxon>Bacillota</taxon>
        <taxon>Bacilli</taxon>
        <taxon>Bacillales</taxon>
        <taxon>Caryophanaceae</taxon>
        <taxon>Metasolibacillus</taxon>
    </lineage>
</organism>
<dbReference type="InterPro" id="IPR018392">
    <property type="entry name" value="LysM"/>
</dbReference>
<comment type="caution">
    <text evidence="3">The sequence shown here is derived from an EMBL/GenBank/DDBJ whole genome shotgun (WGS) entry which is preliminary data.</text>
</comment>
<proteinExistence type="predicted"/>
<dbReference type="Proteomes" id="UP001344888">
    <property type="component" value="Unassembled WGS sequence"/>
</dbReference>
<sequence>MNWLKKNSYIAVFVTFTVFVISVLVITDENIEQYEEIIITHGDTLWSLANQYRGKMSTEQWIGFVKKTNYLPNEKLVSGQQLLVPVEKRSIAAYQMKEDSHSREVANRH</sequence>
<dbReference type="Gene3D" id="3.10.350.10">
    <property type="entry name" value="LysM domain"/>
    <property type="match status" value="1"/>
</dbReference>
<dbReference type="EMBL" id="JARSFG010000017">
    <property type="protein sequence ID" value="MEC1179237.1"/>
    <property type="molecule type" value="Genomic_DNA"/>
</dbReference>
<evidence type="ECO:0000313" key="3">
    <source>
        <dbReference type="EMBL" id="MEC1179237.1"/>
    </source>
</evidence>
<reference evidence="3 4" key="1">
    <citation type="submission" date="2023-03" db="EMBL/GenBank/DDBJ databases">
        <title>Bacillus Genome Sequencing.</title>
        <authorList>
            <person name="Dunlap C."/>
        </authorList>
    </citation>
    <scope>NUCLEOTIDE SEQUENCE [LARGE SCALE GENOMIC DNA]</scope>
    <source>
        <strain evidence="3 4">B-59205</strain>
    </source>
</reference>
<dbReference type="Pfam" id="PF01476">
    <property type="entry name" value="LysM"/>
    <property type="match status" value="1"/>
</dbReference>
<evidence type="ECO:0000256" key="1">
    <source>
        <dbReference type="SAM" id="Phobius"/>
    </source>
</evidence>
<protein>
    <submittedName>
        <fullName evidence="3">LysM peptidoglycan-binding domain-containing protein</fullName>
    </submittedName>
</protein>
<feature type="transmembrane region" description="Helical" evidence="1">
    <location>
        <begin position="7"/>
        <end position="26"/>
    </location>
</feature>
<dbReference type="RefSeq" id="WP_326123732.1">
    <property type="nucleotide sequence ID" value="NZ_JARSFG010000017.1"/>
</dbReference>
<keyword evidence="1" id="KW-1133">Transmembrane helix</keyword>
<keyword evidence="1" id="KW-0472">Membrane</keyword>
<keyword evidence="1" id="KW-0812">Transmembrane</keyword>
<evidence type="ECO:0000259" key="2">
    <source>
        <dbReference type="PROSITE" id="PS51782"/>
    </source>
</evidence>
<dbReference type="PROSITE" id="PS51782">
    <property type="entry name" value="LYSM"/>
    <property type="match status" value="1"/>
</dbReference>
<gene>
    <name evidence="3" type="ORF">P9B03_12140</name>
</gene>
<feature type="domain" description="LysM" evidence="2">
    <location>
        <begin position="35"/>
        <end position="84"/>
    </location>
</feature>
<dbReference type="AlphaFoldDB" id="A0AAW9NP08"/>
<accession>A0AAW9NP08</accession>
<dbReference type="InterPro" id="IPR036779">
    <property type="entry name" value="LysM_dom_sf"/>
</dbReference>
<keyword evidence="4" id="KW-1185">Reference proteome</keyword>
<name>A0AAW9NP08_9BACL</name>
<evidence type="ECO:0000313" key="4">
    <source>
        <dbReference type="Proteomes" id="UP001344888"/>
    </source>
</evidence>